<dbReference type="PANTHER" id="PTHR30121:SF6">
    <property type="entry name" value="SLR6007 PROTEIN"/>
    <property type="match status" value="1"/>
</dbReference>
<dbReference type="NCBIfam" id="NF045971">
    <property type="entry name" value="conju_CD1110"/>
    <property type="match status" value="1"/>
</dbReference>
<reference evidence="3" key="1">
    <citation type="submission" date="2017-04" db="EMBL/GenBank/DDBJ databases">
        <title>Function of individual gut microbiota members based on whole genome sequencing of pure cultures obtained from chicken caecum.</title>
        <authorList>
            <person name="Medvecky M."/>
            <person name="Cejkova D."/>
            <person name="Polansky O."/>
            <person name="Karasova D."/>
            <person name="Kubasova T."/>
            <person name="Cizek A."/>
            <person name="Rychlik I."/>
        </authorList>
    </citation>
    <scope>NUCLEOTIDE SEQUENCE [LARGE SCALE GENOMIC DNA]</scope>
    <source>
        <strain evidence="3">An144</strain>
    </source>
</reference>
<proteinExistence type="predicted"/>
<dbReference type="Proteomes" id="UP000196074">
    <property type="component" value="Unassembled WGS sequence"/>
</dbReference>
<gene>
    <name evidence="2" type="ORF">B5E88_03985</name>
</gene>
<comment type="caution">
    <text evidence="2">The sequence shown here is derived from an EMBL/GenBank/DDBJ whole genome shotgun (WGS) entry which is preliminary data.</text>
</comment>
<dbReference type="RefSeq" id="WP_087214146.1">
    <property type="nucleotide sequence ID" value="NZ_NFLC01000005.1"/>
</dbReference>
<protein>
    <submittedName>
        <fullName evidence="2">TraC-F-type conjugal transfer protein</fullName>
    </submittedName>
</protein>
<dbReference type="Pfam" id="PF19044">
    <property type="entry name" value="P-loop_TraG"/>
    <property type="match status" value="1"/>
</dbReference>
<dbReference type="InterPro" id="IPR051162">
    <property type="entry name" value="T4SS_component"/>
</dbReference>
<dbReference type="SUPFAM" id="SSF52540">
    <property type="entry name" value="P-loop containing nucleoside triphosphate hydrolases"/>
    <property type="match status" value="1"/>
</dbReference>
<evidence type="ECO:0000259" key="1">
    <source>
        <dbReference type="Pfam" id="PF19044"/>
    </source>
</evidence>
<feature type="domain" description="TraG P-loop" evidence="1">
    <location>
        <begin position="453"/>
        <end position="751"/>
    </location>
</feature>
<dbReference type="InterPro" id="IPR043964">
    <property type="entry name" value="P-loop_TraG"/>
</dbReference>
<dbReference type="InterPro" id="IPR027417">
    <property type="entry name" value="P-loop_NTPase"/>
</dbReference>
<evidence type="ECO:0000313" key="3">
    <source>
        <dbReference type="Proteomes" id="UP000196074"/>
    </source>
</evidence>
<sequence>MNLFNKKMLAKPMISKQKETVSKKKKERILENTQPSTQAYLKYTSQFENGVMHIVEDEYSRMVKLGEINYEVATEEDQLMTVMSYAEALNTLDKNGRYQLFIHNKPLEDNFFEDTFLDYRGDSLDTYREEINQIIQNQYEKDAKNFVVEKYAIFSTKAKDVATANRSLNTTIKNFQNRFVNNGVDLPMETCDGIQRLRVMASILRPKRYFTTTYQDIVFSGLTSKAFIAPSHLRFPRNKPYFYLGDKFASILYIRQYPKYLEDRLIKELCQAGYEIMISIHARPYDMVQAKKMIKTKQVLNRLEVEKQIKQNFKEGLPEEYISGAVAEIKRSAQELMKEIKDNGQKLFSGIFSMIVIADTEQSLLEAVHDLEDVCHTWSVEPEIIEDRQEEALNTILPIGKPYLDVEMNYMRDMTTANVVTQIPFSNIELQSKAGQFYGRNQMTNNMITINRKKDLITPSGLILGTSGSGKSMATKWEMLSTFLRYPEDRMIVVDPESEYLVLARELGAQILDISTGTTHHLNILDLPDESLLDQEDRRVDLIKEKANLLSNLFESLLKEFTDEEASIIDRVTRKTYQIYNGQIPTLVDWYQVLSKETGSTAKHLALKVEPYTIGSQDIFAHATNVDLNSRLVVFNIKKLDERLKPFAMKVILDTIWKQIVESQGKRTTRLYFDELQLNFDTESNAQWFMALWSRVRKYGAIPTGITQNVSTLLDSSAGRKMISNSEFLILLRQKIGDITRLQEVIHLTPKLIKYINDRAPQGTGLISAGGITVPFENPIPKNMQLFIMMNTDA</sequence>
<accession>A0A1Y4R3M4</accession>
<organism evidence="2 3">
    <name type="scientific">Enterococcus cecorum</name>
    <dbReference type="NCBI Taxonomy" id="44008"/>
    <lineage>
        <taxon>Bacteria</taxon>
        <taxon>Bacillati</taxon>
        <taxon>Bacillota</taxon>
        <taxon>Bacilli</taxon>
        <taxon>Lactobacillales</taxon>
        <taxon>Enterococcaceae</taxon>
        <taxon>Enterococcus</taxon>
    </lineage>
</organism>
<dbReference type="Gene3D" id="1.10.8.730">
    <property type="match status" value="1"/>
</dbReference>
<dbReference type="PANTHER" id="PTHR30121">
    <property type="entry name" value="UNCHARACTERIZED PROTEIN YJGR-RELATED"/>
    <property type="match status" value="1"/>
</dbReference>
<dbReference type="Gene3D" id="3.40.50.300">
    <property type="entry name" value="P-loop containing nucleotide triphosphate hydrolases"/>
    <property type="match status" value="1"/>
</dbReference>
<evidence type="ECO:0000313" key="2">
    <source>
        <dbReference type="EMBL" id="OUQ11103.1"/>
    </source>
</evidence>
<dbReference type="EMBL" id="NFLC01000005">
    <property type="protein sequence ID" value="OUQ11103.1"/>
    <property type="molecule type" value="Genomic_DNA"/>
</dbReference>
<name>A0A1Y4R3M4_9ENTE</name>
<dbReference type="AlphaFoldDB" id="A0A1Y4R3M4"/>